<comment type="caution">
    <text evidence="9">The sequence shown here is derived from an EMBL/GenBank/DDBJ whole genome shotgun (WGS) entry which is preliminary data.</text>
</comment>
<dbReference type="NCBIfam" id="TIGR00945">
    <property type="entry name" value="tatC"/>
    <property type="match status" value="1"/>
</dbReference>
<feature type="region of interest" description="Disordered" evidence="8">
    <location>
        <begin position="1"/>
        <end position="24"/>
    </location>
</feature>
<dbReference type="PANTHER" id="PTHR30371:SF0">
    <property type="entry name" value="SEC-INDEPENDENT PROTEIN TRANSLOCASE PROTEIN TATC, CHLOROPLASTIC-RELATED"/>
    <property type="match status" value="1"/>
</dbReference>
<keyword evidence="7" id="KW-0813">Transport</keyword>
<feature type="transmembrane region" description="Helical" evidence="7">
    <location>
        <begin position="40"/>
        <end position="58"/>
    </location>
</feature>
<evidence type="ECO:0000256" key="2">
    <source>
        <dbReference type="ARBA" id="ARBA00022692"/>
    </source>
</evidence>
<evidence type="ECO:0000256" key="5">
    <source>
        <dbReference type="ARBA" id="ARBA00023010"/>
    </source>
</evidence>
<feature type="transmembrane region" description="Helical" evidence="7">
    <location>
        <begin position="178"/>
        <end position="202"/>
    </location>
</feature>
<keyword evidence="4 7" id="KW-1133">Transmembrane helix</keyword>
<organism evidence="9 10">
    <name type="scientific">Frondihabitans australicus</name>
    <dbReference type="NCBI Taxonomy" id="386892"/>
    <lineage>
        <taxon>Bacteria</taxon>
        <taxon>Bacillati</taxon>
        <taxon>Actinomycetota</taxon>
        <taxon>Actinomycetes</taxon>
        <taxon>Micrococcales</taxon>
        <taxon>Microbacteriaceae</taxon>
        <taxon>Frondihabitans</taxon>
    </lineage>
</organism>
<reference evidence="9 10" key="1">
    <citation type="submission" date="2018-10" db="EMBL/GenBank/DDBJ databases">
        <title>Sequencing the genomes of 1000 actinobacteria strains.</title>
        <authorList>
            <person name="Klenk H.-P."/>
        </authorList>
    </citation>
    <scope>NUCLEOTIDE SEQUENCE [LARGE SCALE GENOMIC DNA]</scope>
    <source>
        <strain evidence="9 10">DSM 17894</strain>
    </source>
</reference>
<evidence type="ECO:0000256" key="6">
    <source>
        <dbReference type="ARBA" id="ARBA00023136"/>
    </source>
</evidence>
<dbReference type="GO" id="GO:0033281">
    <property type="term" value="C:TAT protein transport complex"/>
    <property type="evidence" value="ECO:0007669"/>
    <property type="project" value="UniProtKB-UniRule"/>
</dbReference>
<name>A0A495IE33_9MICO</name>
<sequence>MATTDLGGAKGTAGKQKRAPKDREGRMSLGGHFLELRRRLFIAALAILLASVAGWFLSDYVLDALRAPVLAIAGSDRRASLNFSNITGAFDLKLQITITVGVVIACPVWLYQIWAFIVPALMRKEKMYALGFTLTAIPLFLIGCAGGYYVLPHIVEVMTSFAAKQDSSIIDAKTYYNFVLKLVLAVGVAFVLPVFLVLLNFIGLLSAAAIIKSWRIAIICICVFSALVTPSADVVSMLILAVPMAFLYLVACGIAWLHDRRAAKRLALSDAELDAELAGE</sequence>
<proteinExistence type="inferred from homology"/>
<keyword evidence="6 7" id="KW-0472">Membrane</keyword>
<keyword evidence="2 7" id="KW-0812">Transmembrane</keyword>
<dbReference type="PANTHER" id="PTHR30371">
    <property type="entry name" value="SEC-INDEPENDENT PROTEIN TRANSLOCASE PROTEIN TATC"/>
    <property type="match status" value="1"/>
</dbReference>
<evidence type="ECO:0000256" key="8">
    <source>
        <dbReference type="SAM" id="MobiDB-lite"/>
    </source>
</evidence>
<feature type="transmembrane region" description="Helical" evidence="7">
    <location>
        <begin position="94"/>
        <end position="117"/>
    </location>
</feature>
<evidence type="ECO:0000313" key="9">
    <source>
        <dbReference type="EMBL" id="RKR74242.1"/>
    </source>
</evidence>
<evidence type="ECO:0000256" key="3">
    <source>
        <dbReference type="ARBA" id="ARBA00022927"/>
    </source>
</evidence>
<dbReference type="Pfam" id="PF00902">
    <property type="entry name" value="TatC"/>
    <property type="match status" value="1"/>
</dbReference>
<dbReference type="GO" id="GO:0009977">
    <property type="term" value="F:proton motive force dependent protein transmembrane transporter activity"/>
    <property type="evidence" value="ECO:0007669"/>
    <property type="project" value="TreeGrafter"/>
</dbReference>
<dbReference type="GO" id="GO:0043953">
    <property type="term" value="P:protein transport by the Tat complex"/>
    <property type="evidence" value="ECO:0007669"/>
    <property type="project" value="UniProtKB-UniRule"/>
</dbReference>
<dbReference type="GO" id="GO:0065002">
    <property type="term" value="P:intracellular protein transmembrane transport"/>
    <property type="evidence" value="ECO:0007669"/>
    <property type="project" value="TreeGrafter"/>
</dbReference>
<dbReference type="EMBL" id="RBKS01000001">
    <property type="protein sequence ID" value="RKR74242.1"/>
    <property type="molecule type" value="Genomic_DNA"/>
</dbReference>
<dbReference type="HAMAP" id="MF_00902">
    <property type="entry name" value="TatC"/>
    <property type="match status" value="1"/>
</dbReference>
<comment type="function">
    <text evidence="7">Part of the twin-arginine translocation (Tat) system that transports large folded proteins containing a characteristic twin-arginine motif in their signal peptide across membranes. Together with TatB, TatC is part of a receptor directly interacting with Tat signal peptides.</text>
</comment>
<keyword evidence="3 7" id="KW-0653">Protein transport</keyword>
<evidence type="ECO:0000256" key="7">
    <source>
        <dbReference type="HAMAP-Rule" id="MF_00902"/>
    </source>
</evidence>
<feature type="transmembrane region" description="Helical" evidence="7">
    <location>
        <begin position="214"/>
        <end position="232"/>
    </location>
</feature>
<evidence type="ECO:0000256" key="4">
    <source>
        <dbReference type="ARBA" id="ARBA00022989"/>
    </source>
</evidence>
<keyword evidence="10" id="KW-1185">Reference proteome</keyword>
<dbReference type="AlphaFoldDB" id="A0A495IE33"/>
<evidence type="ECO:0000256" key="1">
    <source>
        <dbReference type="ARBA" id="ARBA00004141"/>
    </source>
</evidence>
<feature type="transmembrane region" description="Helical" evidence="7">
    <location>
        <begin position="238"/>
        <end position="257"/>
    </location>
</feature>
<dbReference type="PRINTS" id="PR01840">
    <property type="entry name" value="TATCFAMILY"/>
</dbReference>
<keyword evidence="7" id="KW-1003">Cell membrane</keyword>
<gene>
    <name evidence="7" type="primary">tatC</name>
    <name evidence="9" type="ORF">C8E83_1351</name>
</gene>
<feature type="transmembrane region" description="Helical" evidence="7">
    <location>
        <begin position="129"/>
        <end position="151"/>
    </location>
</feature>
<evidence type="ECO:0000313" key="10">
    <source>
        <dbReference type="Proteomes" id="UP000280008"/>
    </source>
</evidence>
<protein>
    <recommendedName>
        <fullName evidence="7">Sec-independent protein translocase protein TatC</fullName>
    </recommendedName>
</protein>
<keyword evidence="5 7" id="KW-0811">Translocation</keyword>
<comment type="subcellular location">
    <subcellularLocation>
        <location evidence="7">Cell membrane</location>
        <topology evidence="7">Multi-pass membrane protein</topology>
    </subcellularLocation>
    <subcellularLocation>
        <location evidence="1">Membrane</location>
        <topology evidence="1">Multi-pass membrane protein</topology>
    </subcellularLocation>
</comment>
<dbReference type="InterPro" id="IPR002033">
    <property type="entry name" value="TatC"/>
</dbReference>
<dbReference type="Proteomes" id="UP000280008">
    <property type="component" value="Unassembled WGS sequence"/>
</dbReference>
<accession>A0A495IE33</accession>
<comment type="similarity">
    <text evidence="7">Belongs to the TatC family.</text>
</comment>
<comment type="subunit">
    <text evidence="7">The Tat system comprises two distinct complexes: a TatABC complex, containing multiple copies of TatA, TatB and TatC subunits, and a separate TatA complex, containing only TatA subunits. Substrates initially bind to the TatABC complex, which probably triggers association of the separate TatA complex to form the active translocon.</text>
</comment>